<dbReference type="InterPro" id="IPR001872">
    <property type="entry name" value="Peptidase_A8"/>
</dbReference>
<keyword evidence="5" id="KW-1003">Cell membrane</keyword>
<dbReference type="GO" id="GO:0005886">
    <property type="term" value="C:plasma membrane"/>
    <property type="evidence" value="ECO:0007669"/>
    <property type="project" value="UniProtKB-SubCell"/>
</dbReference>
<dbReference type="EMBL" id="ACEN01000106">
    <property type="protein sequence ID" value="EEG32481.1"/>
    <property type="molecule type" value="Genomic_DNA"/>
</dbReference>
<feature type="binding site" evidence="6">
    <location>
        <position position="399"/>
    </location>
    <ligand>
        <name>dimethylallyl diphosphate</name>
        <dbReference type="ChEBI" id="CHEBI:57623"/>
    </ligand>
</feature>
<sequence length="495" mass="54994">MSSSSSAKIPFFLLSLVAIILDQLSKWEILKHFTEGERLNIIPDFFDLTLAYNPGAAFSFLADQGGWQKFFFLGLAVVISLYLARAILRDEFGRWGKLGAAMIIGGAIGNVVDRLIHGHVVDFLLFYWQNWFYPAFNIADSFICVGAVCLVLDGLLHKKHLQTTQRPSENGTHMTQKTIILANPRGFCAGVDRAISIVERALEEFGAPIYVRHEVVHNKFVVDNLRAKGAVFVDDLADVPKGATLIYSAHGVSKAVQEEAVQRGFRIFDATCPLVTKVHKEVARLDEQDYEIIMIGHKGHVEVEGTMGQLPPGKMFLVETVEDVAGLNVKNPDKLAYVSQTTLSVDETKDIIAALNQRFPNIRNPHKEDICYATTNRQTAVKELAEECDLVIVVGSPNSSNSNRLREVAALRGVDAYMVDNASYLKKEWFENKTKVGVTAGASAPEVLVREVLQTIQDWGHETIREGEGAEESIVFVLPKELRREGENKQILNKG</sequence>
<keyword evidence="5" id="KW-0472">Membrane</keyword>
<reference evidence="9 10" key="1">
    <citation type="submission" date="2009-01" db="EMBL/GenBank/DDBJ databases">
        <authorList>
            <person name="Fulton L."/>
            <person name="Clifton S."/>
            <person name="Chinwalla A.T."/>
            <person name="Mitreva M."/>
            <person name="Sodergren E."/>
            <person name="Weinstock G."/>
            <person name="Clifton S."/>
            <person name="Dooling D.J."/>
            <person name="Fulton B."/>
            <person name="Minx P."/>
            <person name="Pepin K.H."/>
            <person name="Johnson M."/>
            <person name="Bhonagiri V."/>
            <person name="Nash W.E."/>
            <person name="Mardis E.R."/>
            <person name="Wilson R.K."/>
        </authorList>
    </citation>
    <scope>NUCLEOTIDE SEQUENCE [LARGE SCALE GENOMIC DNA]</scope>
    <source>
        <strain evidence="9 10">NRL30031/H210</strain>
    </source>
</reference>
<comment type="pathway">
    <text evidence="6">Isoprenoid biosynthesis; dimethylallyl diphosphate biosynthesis; dimethylallyl diphosphate from (2E)-4-hydroxy-3-methylbutenyl diphosphate: step 1/1.</text>
</comment>
<feature type="binding site" evidence="6">
    <location>
        <position position="443"/>
    </location>
    <ligand>
        <name>dimethylallyl diphosphate</name>
        <dbReference type="ChEBI" id="CHEBI:57623"/>
    </ligand>
</feature>
<dbReference type="Gene3D" id="3.40.1010.20">
    <property type="entry name" value="4-hydroxy-3-methylbut-2-enyl diphosphate reductase, catalytic domain"/>
    <property type="match status" value="2"/>
</dbReference>
<comment type="similarity">
    <text evidence="5 8">Belongs to the peptidase A8 family.</text>
</comment>
<feature type="binding site" evidence="6">
    <location>
        <position position="400"/>
    </location>
    <ligand>
        <name>dimethylallyl diphosphate</name>
        <dbReference type="ChEBI" id="CHEBI:57623"/>
    </ligand>
</feature>
<feature type="binding site" evidence="6">
    <location>
        <position position="400"/>
    </location>
    <ligand>
        <name>isopentenyl diphosphate</name>
        <dbReference type="ChEBI" id="CHEBI:128769"/>
    </ligand>
</feature>
<dbReference type="Pfam" id="PF01252">
    <property type="entry name" value="Peptidase_A8"/>
    <property type="match status" value="1"/>
</dbReference>
<evidence type="ECO:0000256" key="5">
    <source>
        <dbReference type="HAMAP-Rule" id="MF_00161"/>
    </source>
</evidence>
<keyword evidence="1 6" id="KW-0004">4Fe-4S</keyword>
<dbReference type="PANTHER" id="PTHR30426:SF0">
    <property type="entry name" value="4-HYDROXY-3-METHYLBUT-2-ENYL DIPHOSPHATE REDUCTASE"/>
    <property type="match status" value="1"/>
</dbReference>
<keyword evidence="6 9" id="KW-0560">Oxidoreductase</keyword>
<dbReference type="eggNOG" id="COG0761">
    <property type="taxonomic scope" value="Bacteria"/>
</dbReference>
<dbReference type="NCBIfam" id="TIGR00077">
    <property type="entry name" value="lspA"/>
    <property type="match status" value="1"/>
</dbReference>
<feature type="binding site" evidence="6">
    <location>
        <position position="250"/>
    </location>
    <ligand>
        <name>(2E)-4-hydroxy-3-methylbut-2-enyl diphosphate</name>
        <dbReference type="ChEBI" id="CHEBI:128753"/>
    </ligand>
</feature>
<comment type="similarity">
    <text evidence="6">Belongs to the IspH family.</text>
</comment>
<dbReference type="EC" id="3.4.23.36" evidence="5"/>
<name>C0ER49_NEIFL</name>
<comment type="pathway">
    <text evidence="5">Protein modification; lipoprotein biosynthesis (signal peptide cleavage).</text>
</comment>
<dbReference type="UniPathway" id="UPA00056">
    <property type="reaction ID" value="UER00097"/>
</dbReference>
<comment type="subcellular location">
    <subcellularLocation>
        <location evidence="5">Cell membrane</location>
        <topology evidence="5">Multi-pass membrane protein</topology>
    </subcellularLocation>
</comment>
<evidence type="ECO:0000313" key="10">
    <source>
        <dbReference type="Proteomes" id="UP000004457"/>
    </source>
</evidence>
<feature type="active site" evidence="5">
    <location>
        <position position="140"/>
    </location>
</feature>
<dbReference type="PRINTS" id="PR00781">
    <property type="entry name" value="LIPOSIGPTASE"/>
</dbReference>
<dbReference type="UniPathway" id="UPA00665"/>
<evidence type="ECO:0000256" key="8">
    <source>
        <dbReference type="RuleBase" id="RU004181"/>
    </source>
</evidence>
<dbReference type="GO" id="GO:0016114">
    <property type="term" value="P:terpenoid biosynthetic process"/>
    <property type="evidence" value="ECO:0007669"/>
    <property type="project" value="UniProtKB-UniRule"/>
</dbReference>
<evidence type="ECO:0000256" key="3">
    <source>
        <dbReference type="ARBA" id="ARBA00023004"/>
    </source>
</evidence>
<feature type="active site" evidence="5">
    <location>
        <position position="122"/>
    </location>
</feature>
<evidence type="ECO:0000256" key="7">
    <source>
        <dbReference type="RuleBase" id="RU000594"/>
    </source>
</evidence>
<dbReference type="CDD" id="cd13944">
    <property type="entry name" value="lytB_ispH"/>
    <property type="match status" value="1"/>
</dbReference>
<feature type="binding site" evidence="6">
    <location>
        <position position="300"/>
    </location>
    <ligand>
        <name>(2E)-4-hydroxy-3-methylbut-2-enyl diphosphate</name>
        <dbReference type="ChEBI" id="CHEBI:128753"/>
    </ligand>
</feature>
<comment type="catalytic activity">
    <reaction evidence="6">
        <text>isopentenyl diphosphate + 2 oxidized [2Fe-2S]-[ferredoxin] + H2O = (2E)-4-hydroxy-3-methylbut-2-enyl diphosphate + 2 reduced [2Fe-2S]-[ferredoxin] + 2 H(+)</text>
        <dbReference type="Rhea" id="RHEA:24488"/>
        <dbReference type="Rhea" id="RHEA-COMP:10000"/>
        <dbReference type="Rhea" id="RHEA-COMP:10001"/>
        <dbReference type="ChEBI" id="CHEBI:15377"/>
        <dbReference type="ChEBI" id="CHEBI:15378"/>
        <dbReference type="ChEBI" id="CHEBI:33737"/>
        <dbReference type="ChEBI" id="CHEBI:33738"/>
        <dbReference type="ChEBI" id="CHEBI:128753"/>
        <dbReference type="ChEBI" id="CHEBI:128769"/>
        <dbReference type="EC" id="1.17.7.4"/>
    </reaction>
</comment>
<keyword evidence="10" id="KW-1185">Reference proteome</keyword>
<feature type="binding site" evidence="6">
    <location>
        <position position="401"/>
    </location>
    <ligand>
        <name>isopentenyl diphosphate</name>
        <dbReference type="ChEBI" id="CHEBI:128769"/>
    </ligand>
</feature>
<dbReference type="Gene3D" id="3.40.50.11270">
    <property type="match status" value="1"/>
</dbReference>
<feature type="binding site" evidence="6">
    <location>
        <position position="300"/>
    </location>
    <ligand>
        <name>dimethylallyl diphosphate</name>
        <dbReference type="ChEBI" id="CHEBI:57623"/>
    </ligand>
</feature>
<keyword evidence="4 6" id="KW-0411">Iron-sulfur</keyword>
<feature type="binding site" evidence="6">
    <location>
        <position position="217"/>
    </location>
    <ligand>
        <name>dimethylallyl diphosphate</name>
        <dbReference type="ChEBI" id="CHEBI:57623"/>
    </ligand>
</feature>
<dbReference type="GO" id="GO:0050992">
    <property type="term" value="P:dimethylallyl diphosphate biosynthetic process"/>
    <property type="evidence" value="ECO:0007669"/>
    <property type="project" value="UniProtKB-UniRule"/>
</dbReference>
<feature type="binding site" evidence="6">
    <location>
        <position position="272"/>
    </location>
    <ligand>
        <name>[4Fe-4S] cluster</name>
        <dbReference type="ChEBI" id="CHEBI:49883"/>
    </ligand>
</feature>
<evidence type="ECO:0000256" key="1">
    <source>
        <dbReference type="ARBA" id="ARBA00022485"/>
    </source>
</evidence>
<dbReference type="NCBIfam" id="NF002190">
    <property type="entry name" value="PRK01045.1-4"/>
    <property type="match status" value="1"/>
</dbReference>
<dbReference type="GO" id="GO:0006508">
    <property type="term" value="P:proteolysis"/>
    <property type="evidence" value="ECO:0007669"/>
    <property type="project" value="UniProtKB-KW"/>
</dbReference>
<feature type="binding site" evidence="6">
    <location>
        <position position="371"/>
    </location>
    <ligand>
        <name>[4Fe-4S] cluster</name>
        <dbReference type="ChEBI" id="CHEBI:49883"/>
    </ligand>
</feature>
<comment type="function">
    <text evidence="5 7">This protein specifically catalyzes the removal of signal peptides from prolipoproteins.</text>
</comment>
<feature type="binding site" evidence="6">
    <location>
        <position position="188"/>
    </location>
    <ligand>
        <name>[4Fe-4S] cluster</name>
        <dbReference type="ChEBI" id="CHEBI:49883"/>
    </ligand>
</feature>
<evidence type="ECO:0000256" key="6">
    <source>
        <dbReference type="HAMAP-Rule" id="MF_00191"/>
    </source>
</evidence>
<dbReference type="PANTHER" id="PTHR30426">
    <property type="entry name" value="4-HYDROXY-3-METHYLBUT-2-ENYL DIPHOSPHATE REDUCTASE"/>
    <property type="match status" value="1"/>
</dbReference>
<dbReference type="GO" id="GO:0046872">
    <property type="term" value="F:metal ion binding"/>
    <property type="evidence" value="ECO:0007669"/>
    <property type="project" value="UniProtKB-KW"/>
</dbReference>
<feature type="binding site" evidence="6">
    <location>
        <position position="443"/>
    </location>
    <ligand>
        <name>(2E)-4-hydroxy-3-methylbut-2-enyl diphosphate</name>
        <dbReference type="ChEBI" id="CHEBI:128753"/>
    </ligand>
</feature>
<dbReference type="NCBIfam" id="NF002189">
    <property type="entry name" value="PRK01045.1-3"/>
    <property type="match status" value="1"/>
</dbReference>
<feature type="binding site" evidence="6">
    <location>
        <position position="217"/>
    </location>
    <ligand>
        <name>isopentenyl diphosphate</name>
        <dbReference type="ChEBI" id="CHEBI:128769"/>
    </ligand>
</feature>
<evidence type="ECO:0000256" key="4">
    <source>
        <dbReference type="ARBA" id="ARBA00023014"/>
    </source>
</evidence>
<dbReference type="GO" id="GO:0019288">
    <property type="term" value="P:isopentenyl diphosphate biosynthetic process, methylerythritol 4-phosphate pathway"/>
    <property type="evidence" value="ECO:0007669"/>
    <property type="project" value="UniProtKB-UniRule"/>
</dbReference>
<organism evidence="9 10">
    <name type="scientific">Neisseria flavescens NRL30031/H210</name>
    <dbReference type="NCBI Taxonomy" id="546264"/>
    <lineage>
        <taxon>Bacteria</taxon>
        <taxon>Pseudomonadati</taxon>
        <taxon>Pseudomonadota</taxon>
        <taxon>Betaproteobacteria</taxon>
        <taxon>Neisseriales</taxon>
        <taxon>Neisseriaceae</taxon>
        <taxon>Neisseria</taxon>
    </lineage>
</organism>
<dbReference type="HAMAP" id="MF_00161">
    <property type="entry name" value="LspA"/>
    <property type="match status" value="1"/>
</dbReference>
<feature type="binding site" evidence="6">
    <location>
        <position position="341"/>
    </location>
    <ligand>
        <name>(2E)-4-hydroxy-3-methylbut-2-enyl diphosphate</name>
        <dbReference type="ChEBI" id="CHEBI:128753"/>
    </ligand>
</feature>
<keyword evidence="2 6" id="KW-0479">Metal-binding</keyword>
<feature type="transmembrane region" description="Helical" evidence="5">
    <location>
        <begin position="70"/>
        <end position="88"/>
    </location>
</feature>
<accession>C0ER49</accession>
<evidence type="ECO:0000313" key="9">
    <source>
        <dbReference type="EMBL" id="EEG32481.1"/>
    </source>
</evidence>
<proteinExistence type="inferred from homology"/>
<feature type="active site" description="Proton donor" evidence="6">
    <location>
        <position position="302"/>
    </location>
</feature>
<dbReference type="InterPro" id="IPR003451">
    <property type="entry name" value="LytB/IspH"/>
</dbReference>
<comment type="pathway">
    <text evidence="6">Isoprenoid biosynthesis; isopentenyl diphosphate biosynthesis via DXP pathway; isopentenyl diphosphate from 1-deoxy-D-xylulose 5-phosphate: step 6/6.</text>
</comment>
<comment type="cofactor">
    <cofactor evidence="6">
        <name>[4Fe-4S] cluster</name>
        <dbReference type="ChEBI" id="CHEBI:49883"/>
    </cofactor>
    <text evidence="6">Binds 1 [4Fe-4S] cluster per subunit.</text>
</comment>
<feature type="binding site" evidence="6">
    <location>
        <position position="250"/>
    </location>
    <ligand>
        <name>isopentenyl diphosphate</name>
        <dbReference type="ChEBI" id="CHEBI:128769"/>
    </ligand>
</feature>
<feature type="binding site" evidence="6">
    <location>
        <position position="399"/>
    </location>
    <ligand>
        <name>(2E)-4-hydroxy-3-methylbut-2-enyl diphosphate</name>
        <dbReference type="ChEBI" id="CHEBI:128753"/>
    </ligand>
</feature>
<dbReference type="AlphaFoldDB" id="C0ER49"/>
<feature type="binding site" evidence="6">
    <location>
        <position position="399"/>
    </location>
    <ligand>
        <name>isopentenyl diphosphate</name>
        <dbReference type="ChEBI" id="CHEBI:128769"/>
    </ligand>
</feature>
<dbReference type="Pfam" id="PF02401">
    <property type="entry name" value="LYTB"/>
    <property type="match status" value="1"/>
</dbReference>
<keyword evidence="3 6" id="KW-0408">Iron</keyword>
<keyword evidence="5 7" id="KW-0378">Hydrolase</keyword>
<feature type="binding site" evidence="6">
    <location>
        <position position="300"/>
    </location>
    <ligand>
        <name>isopentenyl diphosphate</name>
        <dbReference type="ChEBI" id="CHEBI:128769"/>
    </ligand>
</feature>
<comment type="caution">
    <text evidence="9">The sequence shown here is derived from an EMBL/GenBank/DDBJ whole genome shotgun (WGS) entry which is preliminary data.</text>
</comment>
<keyword evidence="5 7" id="KW-0064">Aspartyl protease</keyword>
<dbReference type="GO" id="GO:0051539">
    <property type="term" value="F:4 iron, 4 sulfur cluster binding"/>
    <property type="evidence" value="ECO:0007669"/>
    <property type="project" value="UniProtKB-UniRule"/>
</dbReference>
<dbReference type="EC" id="1.17.7.4" evidence="6"/>
<gene>
    <name evidence="6 9" type="primary">ispH</name>
    <name evidence="5" type="synonym">lspA</name>
    <name evidence="9" type="ORF">NEIFLAOT_02449</name>
</gene>
<keyword evidence="5" id="KW-1133">Transmembrane helix</keyword>
<dbReference type="GO" id="GO:0051745">
    <property type="term" value="F:4-hydroxy-3-methylbut-2-enyl diphosphate reductase activity"/>
    <property type="evidence" value="ECO:0007669"/>
    <property type="project" value="UniProtKB-UniRule"/>
</dbReference>
<keyword evidence="5" id="KW-0812">Transmembrane</keyword>
<dbReference type="HAMAP" id="MF_00191">
    <property type="entry name" value="IspH"/>
    <property type="match status" value="1"/>
</dbReference>
<dbReference type="PROSITE" id="PS00855">
    <property type="entry name" value="SPASE_II"/>
    <property type="match status" value="1"/>
</dbReference>
<dbReference type="NCBIfam" id="TIGR00216">
    <property type="entry name" value="ispH_lytB"/>
    <property type="match status" value="1"/>
</dbReference>
<comment type="catalytic activity">
    <reaction evidence="6">
        <text>dimethylallyl diphosphate + 2 oxidized [2Fe-2S]-[ferredoxin] + H2O = (2E)-4-hydroxy-3-methylbut-2-enyl diphosphate + 2 reduced [2Fe-2S]-[ferredoxin] + 2 H(+)</text>
        <dbReference type="Rhea" id="RHEA:24825"/>
        <dbReference type="Rhea" id="RHEA-COMP:10000"/>
        <dbReference type="Rhea" id="RHEA-COMP:10001"/>
        <dbReference type="ChEBI" id="CHEBI:15377"/>
        <dbReference type="ChEBI" id="CHEBI:15378"/>
        <dbReference type="ChEBI" id="CHEBI:33737"/>
        <dbReference type="ChEBI" id="CHEBI:33738"/>
        <dbReference type="ChEBI" id="CHEBI:57623"/>
        <dbReference type="ChEBI" id="CHEBI:128753"/>
        <dbReference type="EC" id="1.17.7.4"/>
    </reaction>
</comment>
<comment type="caution">
    <text evidence="5">Lacks conserved residue(s) required for the propagation of feature annotation.</text>
</comment>
<dbReference type="UniPathway" id="UPA00059">
    <property type="reaction ID" value="UER00105"/>
</dbReference>
<feature type="transmembrane region" description="Helical" evidence="5">
    <location>
        <begin position="132"/>
        <end position="156"/>
    </location>
</feature>
<feature type="binding site" evidence="6">
    <location>
        <position position="401"/>
    </location>
    <ligand>
        <name>(2E)-4-hydroxy-3-methylbut-2-enyl diphosphate</name>
        <dbReference type="ChEBI" id="CHEBI:128753"/>
    </ligand>
</feature>
<comment type="function">
    <text evidence="6">Catalyzes the conversion of 1-hydroxy-2-methyl-2-(E)-butenyl 4-diphosphate (HMBPP) into a mixture of isopentenyl diphosphate (IPP) and dimethylallyl diphosphate (DMAPP). Acts in the terminal step of the DOXP/MEP pathway for isoprenoid precursor biosynthesis.</text>
</comment>
<feature type="binding site" evidence="6">
    <location>
        <position position="250"/>
    </location>
    <ligand>
        <name>dimethylallyl diphosphate</name>
        <dbReference type="ChEBI" id="CHEBI:57623"/>
    </ligand>
</feature>
<evidence type="ECO:0000256" key="2">
    <source>
        <dbReference type="ARBA" id="ARBA00022723"/>
    </source>
</evidence>
<feature type="binding site" evidence="6">
    <location>
        <position position="443"/>
    </location>
    <ligand>
        <name>isopentenyl diphosphate</name>
        <dbReference type="ChEBI" id="CHEBI:128769"/>
    </ligand>
</feature>
<protein>
    <recommendedName>
        <fullName evidence="5 6">Multifunctional fusion protein</fullName>
    </recommendedName>
    <domain>
        <recommendedName>
            <fullName evidence="5">Lipoprotein signal peptidase</fullName>
            <ecNumber evidence="5">3.4.23.36</ecNumber>
        </recommendedName>
        <alternativeName>
            <fullName evidence="5">Prolipoprotein signal peptidase</fullName>
        </alternativeName>
        <alternativeName>
            <fullName evidence="5">Signal peptidase II</fullName>
            <shortName evidence="5">SPase II</shortName>
        </alternativeName>
    </domain>
    <domain>
        <recommendedName>
            <fullName evidence="6">4-hydroxy-3-methylbut-2-enyl diphosphate reductase</fullName>
            <shortName evidence="6">HMBPP reductase</shortName>
            <ecNumber evidence="6">1.17.7.4</ecNumber>
        </recommendedName>
    </domain>
</protein>
<keyword evidence="6" id="KW-0414">Isoprene biosynthesis</keyword>
<keyword evidence="5 7" id="KW-0645">Protease</keyword>
<feature type="binding site" evidence="6">
    <location>
        <position position="217"/>
    </location>
    <ligand>
        <name>(2E)-4-hydroxy-3-methylbut-2-enyl diphosphate</name>
        <dbReference type="ChEBI" id="CHEBI:128753"/>
    </ligand>
</feature>
<dbReference type="GO" id="GO:0004190">
    <property type="term" value="F:aspartic-type endopeptidase activity"/>
    <property type="evidence" value="ECO:0007669"/>
    <property type="project" value="UniProtKB-UniRule"/>
</dbReference>
<feature type="binding site" evidence="6">
    <location>
        <position position="401"/>
    </location>
    <ligand>
        <name>dimethylallyl diphosphate</name>
        <dbReference type="ChEBI" id="CHEBI:57623"/>
    </ligand>
</feature>
<comment type="catalytic activity">
    <reaction evidence="5 7">
        <text>Release of signal peptides from bacterial membrane prolipoproteins. Hydrolyzes -Xaa-Yaa-Zaa-|-(S,diacylglyceryl)Cys-, in which Xaa is hydrophobic (preferably Leu), and Yaa (Ala or Ser) and Zaa (Gly or Ala) have small, neutral side chains.</text>
        <dbReference type="EC" id="3.4.23.36"/>
    </reaction>
</comment>
<feature type="binding site" evidence="6">
    <location>
        <position position="400"/>
    </location>
    <ligand>
        <name>(2E)-4-hydroxy-3-methylbut-2-enyl diphosphate</name>
        <dbReference type="ChEBI" id="CHEBI:128753"/>
    </ligand>
</feature>
<dbReference type="NCBIfam" id="NF002188">
    <property type="entry name" value="PRK01045.1-2"/>
    <property type="match status" value="1"/>
</dbReference>
<dbReference type="Proteomes" id="UP000004457">
    <property type="component" value="Unassembled WGS sequence"/>
</dbReference>
<feature type="transmembrane region" description="Helical" evidence="5">
    <location>
        <begin position="95"/>
        <end position="112"/>
    </location>
</feature>
<dbReference type="eggNOG" id="COG0597">
    <property type="taxonomic scope" value="Bacteria"/>
</dbReference>